<dbReference type="GO" id="GO:0005615">
    <property type="term" value="C:extracellular space"/>
    <property type="evidence" value="ECO:0007669"/>
    <property type="project" value="TreeGrafter"/>
</dbReference>
<organism evidence="2 3">
    <name type="scientific">Salarias fasciatus</name>
    <name type="common">Jewelled blenny</name>
    <name type="synonym">Blennius fasciatus</name>
    <dbReference type="NCBI Taxonomy" id="181472"/>
    <lineage>
        <taxon>Eukaryota</taxon>
        <taxon>Metazoa</taxon>
        <taxon>Chordata</taxon>
        <taxon>Craniata</taxon>
        <taxon>Vertebrata</taxon>
        <taxon>Euteleostomi</taxon>
        <taxon>Actinopterygii</taxon>
        <taxon>Neopterygii</taxon>
        <taxon>Teleostei</taxon>
        <taxon>Neoteleostei</taxon>
        <taxon>Acanthomorphata</taxon>
        <taxon>Ovalentaria</taxon>
        <taxon>Blenniimorphae</taxon>
        <taxon>Blenniiformes</taxon>
        <taxon>Blennioidei</taxon>
        <taxon>Blenniidae</taxon>
        <taxon>Salariinae</taxon>
        <taxon>Salarias</taxon>
    </lineage>
</organism>
<dbReference type="PROSITE" id="PS51390">
    <property type="entry name" value="WAP"/>
    <property type="match status" value="2"/>
</dbReference>
<evidence type="ECO:0000313" key="3">
    <source>
        <dbReference type="Proteomes" id="UP000472267"/>
    </source>
</evidence>
<reference evidence="2" key="3">
    <citation type="submission" date="2025-09" db="UniProtKB">
        <authorList>
            <consortium name="Ensembl"/>
        </authorList>
    </citation>
    <scope>IDENTIFICATION</scope>
</reference>
<dbReference type="InterPro" id="IPR036645">
    <property type="entry name" value="Elafin-like_sf"/>
</dbReference>
<dbReference type="InParanoid" id="A0A672FAB6"/>
<dbReference type="PRINTS" id="PR00003">
    <property type="entry name" value="4DISULPHCORE"/>
</dbReference>
<dbReference type="OMA" id="GRECMAP"/>
<dbReference type="Ensembl" id="ENSSFAT00005003405.1">
    <property type="protein sequence ID" value="ENSSFAP00005003163.1"/>
    <property type="gene ID" value="ENSSFAG00005002152.1"/>
</dbReference>
<dbReference type="PANTHER" id="PTHR19441:SF97">
    <property type="entry name" value="WAP FOUR-DISULFIDE CORE DOMAIN PROTEIN 3"/>
    <property type="match status" value="1"/>
</dbReference>
<proteinExistence type="predicted"/>
<dbReference type="Proteomes" id="UP000472267">
    <property type="component" value="Chromosome 20"/>
</dbReference>
<evidence type="ECO:0000259" key="1">
    <source>
        <dbReference type="PROSITE" id="PS51390"/>
    </source>
</evidence>
<dbReference type="GO" id="GO:0045087">
    <property type="term" value="P:innate immune response"/>
    <property type="evidence" value="ECO:0007669"/>
    <property type="project" value="TreeGrafter"/>
</dbReference>
<dbReference type="AlphaFoldDB" id="A0A672FAB6"/>
<sequence length="190" mass="20104">RSLDLSAFVPTCLERFRAGGTNTVLVNSSAAVKPGKCPRPSGPGICIQACNHDYDCETDQKCCSNGCGNVCMGPLRGCPREEHGRVGICALIPRKSCLTDDDCSRGLKCCSSGCGRKCVAVVKPGVCPRPSGFSTCIQACNHDYDCETNQKCCSNGCGKVCMGPLRGKILTKSTRNSTSTDVIDFFCSVP</sequence>
<dbReference type="GO" id="GO:0004867">
    <property type="term" value="F:serine-type endopeptidase inhibitor activity"/>
    <property type="evidence" value="ECO:0007669"/>
    <property type="project" value="TreeGrafter"/>
</dbReference>
<dbReference type="InterPro" id="IPR008197">
    <property type="entry name" value="WAP_dom"/>
</dbReference>
<evidence type="ECO:0000313" key="2">
    <source>
        <dbReference type="Ensembl" id="ENSSFAP00005003163.1"/>
    </source>
</evidence>
<keyword evidence="3" id="KW-1185">Reference proteome</keyword>
<feature type="domain" description="WAP" evidence="1">
    <location>
        <begin position="120"/>
        <end position="165"/>
    </location>
</feature>
<dbReference type="SUPFAM" id="SSF57256">
    <property type="entry name" value="Elafin-like"/>
    <property type="match status" value="3"/>
</dbReference>
<feature type="domain" description="WAP" evidence="1">
    <location>
        <begin position="30"/>
        <end position="75"/>
    </location>
</feature>
<protein>
    <recommendedName>
        <fullName evidence="1">WAP domain-containing protein</fullName>
    </recommendedName>
</protein>
<dbReference type="GO" id="GO:0019731">
    <property type="term" value="P:antibacterial humoral response"/>
    <property type="evidence" value="ECO:0007669"/>
    <property type="project" value="TreeGrafter"/>
</dbReference>
<accession>A0A672FAB6</accession>
<dbReference type="PANTHER" id="PTHR19441">
    <property type="entry name" value="WHEY ACDIC PROTEIN WAP"/>
    <property type="match status" value="1"/>
</dbReference>
<name>A0A672FAB6_SALFA</name>
<dbReference type="SMART" id="SM00217">
    <property type="entry name" value="WAP"/>
    <property type="match status" value="3"/>
</dbReference>
<dbReference type="Gene3D" id="4.10.75.10">
    <property type="entry name" value="Elafin-like"/>
    <property type="match status" value="3"/>
</dbReference>
<reference evidence="2" key="2">
    <citation type="submission" date="2025-08" db="UniProtKB">
        <authorList>
            <consortium name="Ensembl"/>
        </authorList>
    </citation>
    <scope>IDENTIFICATION</scope>
</reference>
<dbReference type="Pfam" id="PF00095">
    <property type="entry name" value="WAP"/>
    <property type="match status" value="3"/>
</dbReference>
<reference evidence="2" key="1">
    <citation type="submission" date="2019-06" db="EMBL/GenBank/DDBJ databases">
        <authorList>
            <consortium name="Wellcome Sanger Institute Data Sharing"/>
        </authorList>
    </citation>
    <scope>NUCLEOTIDE SEQUENCE [LARGE SCALE GENOMIC DNA]</scope>
</reference>
<dbReference type="InterPro" id="IPR050514">
    <property type="entry name" value="WAP_four-disulfide_core"/>
</dbReference>